<evidence type="ECO:0000313" key="3">
    <source>
        <dbReference type="Proteomes" id="UP000029549"/>
    </source>
</evidence>
<gene>
    <name evidence="1" type="ORF">P245_22730</name>
    <name evidence="2" type="ORF">P608_21915</name>
</gene>
<dbReference type="EMBL" id="AWTN01000119">
    <property type="protein sequence ID" value="KGG85536.1"/>
    <property type="molecule type" value="Genomic_DNA"/>
</dbReference>
<dbReference type="AlphaFoldDB" id="A0A0E3BP52"/>
<protein>
    <submittedName>
        <fullName evidence="2">Membrane protein</fullName>
    </submittedName>
</protein>
<dbReference type="Proteomes" id="UP000029567">
    <property type="component" value="Unassembled WGS sequence"/>
</dbReference>
<accession>A0A0E3BP52</accession>
<evidence type="ECO:0000313" key="4">
    <source>
        <dbReference type="Proteomes" id="UP000029567"/>
    </source>
</evidence>
<evidence type="ECO:0000313" key="1">
    <source>
        <dbReference type="EMBL" id="KGG85536.1"/>
    </source>
</evidence>
<name>A0A0E3BP52_9BURK</name>
<keyword evidence="3" id="KW-1185">Reference proteome</keyword>
<organism evidence="2 3">
    <name type="scientific">Comamonas thiooxydans</name>
    <dbReference type="NCBI Taxonomy" id="363952"/>
    <lineage>
        <taxon>Bacteria</taxon>
        <taxon>Pseudomonadati</taxon>
        <taxon>Pseudomonadota</taxon>
        <taxon>Betaproteobacteria</taxon>
        <taxon>Burkholderiales</taxon>
        <taxon>Comamonadaceae</taxon>
        <taxon>Comamonas</taxon>
    </lineage>
</organism>
<sequence length="107" mass="10896">MQPPLICPFCRSAEVMIRAPTQKTYAVIGCVVGATGGFNAALRGLHIGKALAAHVGPVGFAFTGIAGAVICALASSAIGAELGAKAGNKVDQALLCRYRCVSCKQTF</sequence>
<proteinExistence type="predicted"/>
<dbReference type="EMBL" id="AWTP01000142">
    <property type="protein sequence ID" value="KGH06764.1"/>
    <property type="molecule type" value="Genomic_DNA"/>
</dbReference>
<evidence type="ECO:0000313" key="2">
    <source>
        <dbReference type="EMBL" id="KGH06764.1"/>
    </source>
</evidence>
<reference evidence="3 4" key="1">
    <citation type="submission" date="2013-09" db="EMBL/GenBank/DDBJ databases">
        <title>High correlation between genotypes and phenotypes of environmental bacteria Comamonas testosteroni strains.</title>
        <authorList>
            <person name="Liu L."/>
            <person name="Zhu W."/>
            <person name="Xia X."/>
            <person name="Xu B."/>
            <person name="Luo M."/>
            <person name="Wang G."/>
        </authorList>
    </citation>
    <scope>NUCLEOTIDE SEQUENCE [LARGE SCALE GENOMIC DNA]</scope>
    <source>
        <strain evidence="2 3">DF2</strain>
        <strain evidence="1 4">JL14</strain>
    </source>
</reference>
<dbReference type="Proteomes" id="UP000029549">
    <property type="component" value="Unassembled WGS sequence"/>
</dbReference>
<comment type="caution">
    <text evidence="2">The sequence shown here is derived from an EMBL/GenBank/DDBJ whole genome shotgun (WGS) entry which is preliminary data.</text>
</comment>